<feature type="compositionally biased region" description="Polar residues" evidence="1">
    <location>
        <begin position="93"/>
        <end position="103"/>
    </location>
</feature>
<feature type="compositionally biased region" description="Polar residues" evidence="1">
    <location>
        <begin position="133"/>
        <end position="184"/>
    </location>
</feature>
<keyword evidence="3" id="KW-1185">Reference proteome</keyword>
<evidence type="ECO:0000313" key="2">
    <source>
        <dbReference type="EMBL" id="KAF2094747.1"/>
    </source>
</evidence>
<evidence type="ECO:0000256" key="1">
    <source>
        <dbReference type="SAM" id="MobiDB-lite"/>
    </source>
</evidence>
<feature type="region of interest" description="Disordered" evidence="1">
    <location>
        <begin position="133"/>
        <end position="227"/>
    </location>
</feature>
<feature type="region of interest" description="Disordered" evidence="1">
    <location>
        <begin position="78"/>
        <end position="111"/>
    </location>
</feature>
<protein>
    <recommendedName>
        <fullName evidence="4">Rpr2-domain-containing protein</fullName>
    </recommendedName>
</protein>
<dbReference type="AlphaFoldDB" id="A0A9P4I7U6"/>
<evidence type="ECO:0008006" key="4">
    <source>
        <dbReference type="Google" id="ProtNLM"/>
    </source>
</evidence>
<dbReference type="EMBL" id="ML978133">
    <property type="protein sequence ID" value="KAF2094747.1"/>
    <property type="molecule type" value="Genomic_DNA"/>
</dbReference>
<dbReference type="Proteomes" id="UP000799772">
    <property type="component" value="Unassembled WGS sequence"/>
</dbReference>
<proteinExistence type="predicted"/>
<sequence>MPSKVEAKLNETRLSFLRASADHLAFTAPTTSAFFNSQASRIVSRTGETTKAKRERVVDLRPVCDSCGNFLISGLSSTSSIERSRAHERKQRNSTNTNTASRPTKSRVKHQVIQCQRCNSTTRLLIQSPISKNLGATSKTDSSTAKLPPSTVTGQETKGVTTNSGNISNNAQATDVESQPMKQKNSAKARAKARKQGGLQAQLEKSKKTTSGSSGRELDLMDFMSGG</sequence>
<dbReference type="Gene3D" id="6.20.50.20">
    <property type="match status" value="1"/>
</dbReference>
<feature type="compositionally biased region" description="Basic residues" evidence="1">
    <location>
        <begin position="185"/>
        <end position="195"/>
    </location>
</feature>
<comment type="caution">
    <text evidence="2">The sequence shown here is derived from an EMBL/GenBank/DDBJ whole genome shotgun (WGS) entry which is preliminary data.</text>
</comment>
<evidence type="ECO:0000313" key="3">
    <source>
        <dbReference type="Proteomes" id="UP000799772"/>
    </source>
</evidence>
<accession>A0A9P4I7U6</accession>
<organism evidence="2 3">
    <name type="scientific">Rhizodiscina lignyota</name>
    <dbReference type="NCBI Taxonomy" id="1504668"/>
    <lineage>
        <taxon>Eukaryota</taxon>
        <taxon>Fungi</taxon>
        <taxon>Dikarya</taxon>
        <taxon>Ascomycota</taxon>
        <taxon>Pezizomycotina</taxon>
        <taxon>Dothideomycetes</taxon>
        <taxon>Pleosporomycetidae</taxon>
        <taxon>Aulographales</taxon>
        <taxon>Rhizodiscinaceae</taxon>
        <taxon>Rhizodiscina</taxon>
    </lineage>
</organism>
<dbReference type="GO" id="GO:0006396">
    <property type="term" value="P:RNA processing"/>
    <property type="evidence" value="ECO:0007669"/>
    <property type="project" value="InterPro"/>
</dbReference>
<dbReference type="Pfam" id="PF04032">
    <property type="entry name" value="Rpr2"/>
    <property type="match status" value="1"/>
</dbReference>
<reference evidence="2" key="1">
    <citation type="journal article" date="2020" name="Stud. Mycol.">
        <title>101 Dothideomycetes genomes: a test case for predicting lifestyles and emergence of pathogens.</title>
        <authorList>
            <person name="Haridas S."/>
            <person name="Albert R."/>
            <person name="Binder M."/>
            <person name="Bloem J."/>
            <person name="Labutti K."/>
            <person name="Salamov A."/>
            <person name="Andreopoulos B."/>
            <person name="Baker S."/>
            <person name="Barry K."/>
            <person name="Bills G."/>
            <person name="Bluhm B."/>
            <person name="Cannon C."/>
            <person name="Castanera R."/>
            <person name="Culley D."/>
            <person name="Daum C."/>
            <person name="Ezra D."/>
            <person name="Gonzalez J."/>
            <person name="Henrissat B."/>
            <person name="Kuo A."/>
            <person name="Liang C."/>
            <person name="Lipzen A."/>
            <person name="Lutzoni F."/>
            <person name="Magnuson J."/>
            <person name="Mondo S."/>
            <person name="Nolan M."/>
            <person name="Ohm R."/>
            <person name="Pangilinan J."/>
            <person name="Park H.-J."/>
            <person name="Ramirez L."/>
            <person name="Alfaro M."/>
            <person name="Sun H."/>
            <person name="Tritt A."/>
            <person name="Yoshinaga Y."/>
            <person name="Zwiers L.-H."/>
            <person name="Turgeon B."/>
            <person name="Goodwin S."/>
            <person name="Spatafora J."/>
            <person name="Crous P."/>
            <person name="Grigoriev I."/>
        </authorList>
    </citation>
    <scope>NUCLEOTIDE SEQUENCE</scope>
    <source>
        <strain evidence="2">CBS 133067</strain>
    </source>
</reference>
<name>A0A9P4I7U6_9PEZI</name>
<gene>
    <name evidence="2" type="ORF">NA57DRAFT_79915</name>
</gene>
<dbReference type="InterPro" id="IPR007175">
    <property type="entry name" value="Rpr2/Snm1/Rpp21"/>
</dbReference>